<keyword evidence="3" id="KW-1185">Reference proteome</keyword>
<evidence type="ECO:0000313" key="3">
    <source>
        <dbReference type="Proteomes" id="UP001596150"/>
    </source>
</evidence>
<dbReference type="RefSeq" id="WP_266346330.1">
    <property type="nucleotide sequence ID" value="NZ_JAPKNH010000015.1"/>
</dbReference>
<comment type="caution">
    <text evidence="2">The sequence shown here is derived from an EMBL/GenBank/DDBJ whole genome shotgun (WGS) entry which is preliminary data.</text>
</comment>
<reference evidence="3" key="1">
    <citation type="journal article" date="2019" name="Int. J. Syst. Evol. Microbiol.">
        <title>The Global Catalogue of Microorganisms (GCM) 10K type strain sequencing project: providing services to taxonomists for standard genome sequencing and annotation.</title>
        <authorList>
            <consortium name="The Broad Institute Genomics Platform"/>
            <consortium name="The Broad Institute Genome Sequencing Center for Infectious Disease"/>
            <person name="Wu L."/>
            <person name="Ma J."/>
        </authorList>
    </citation>
    <scope>NUCLEOTIDE SEQUENCE [LARGE SCALE GENOMIC DNA]</scope>
    <source>
        <strain evidence="3">KACC 12633</strain>
    </source>
</reference>
<name>A0ABW0Q380_9HYPH</name>
<protein>
    <submittedName>
        <fullName evidence="2">Uncharacterized protein</fullName>
    </submittedName>
</protein>
<feature type="region of interest" description="Disordered" evidence="1">
    <location>
        <begin position="1"/>
        <end position="35"/>
    </location>
</feature>
<evidence type="ECO:0000313" key="2">
    <source>
        <dbReference type="EMBL" id="MFC5519040.1"/>
    </source>
</evidence>
<organism evidence="2 3">
    <name type="scientific">Kaistia terrae</name>
    <dbReference type="NCBI Taxonomy" id="537017"/>
    <lineage>
        <taxon>Bacteria</taxon>
        <taxon>Pseudomonadati</taxon>
        <taxon>Pseudomonadota</taxon>
        <taxon>Alphaproteobacteria</taxon>
        <taxon>Hyphomicrobiales</taxon>
        <taxon>Kaistiaceae</taxon>
        <taxon>Kaistia</taxon>
    </lineage>
</organism>
<dbReference type="EMBL" id="JBHSML010000031">
    <property type="protein sequence ID" value="MFC5519040.1"/>
    <property type="molecule type" value="Genomic_DNA"/>
</dbReference>
<sequence>MPKPTKSKVVPLRPTDPVPVSSRPEPGQRTQKAIQKAAERQIDRTQPIKVTMEFQPDGPPIIGCPHNDADGFMVHLRETFGGSSNDFAWRQLGLIRTAGNATDTEELNAALAFVGGLQPNDEIEAALAVQMLGTHEASVRLLGTAMKSGHIDSIERYVNMATKMHRTFAAQVEAMKRYRSNGVQTIRVQHQTVTVESGGQAIVGDVHTGGVGRGA</sequence>
<dbReference type="Proteomes" id="UP001596150">
    <property type="component" value="Unassembled WGS sequence"/>
</dbReference>
<proteinExistence type="predicted"/>
<gene>
    <name evidence="2" type="ORF">ACFPP9_24970</name>
</gene>
<evidence type="ECO:0000256" key="1">
    <source>
        <dbReference type="SAM" id="MobiDB-lite"/>
    </source>
</evidence>
<accession>A0ABW0Q380</accession>